<evidence type="ECO:0000256" key="8">
    <source>
        <dbReference type="ARBA" id="ARBA00022737"/>
    </source>
</evidence>
<keyword evidence="11 15" id="KW-0175">Coiled coil</keyword>
<evidence type="ECO:0000256" key="9">
    <source>
        <dbReference type="ARBA" id="ARBA00022753"/>
    </source>
</evidence>
<dbReference type="SMART" id="SM00027">
    <property type="entry name" value="EH"/>
    <property type="match status" value="2"/>
</dbReference>
<dbReference type="Pfam" id="PF12761">
    <property type="entry name" value="End3"/>
    <property type="match status" value="1"/>
</dbReference>
<evidence type="ECO:0000259" key="18">
    <source>
        <dbReference type="PROSITE" id="PS50222"/>
    </source>
</evidence>
<keyword evidence="10" id="KW-0106">Calcium</keyword>
<proteinExistence type="inferred from homology"/>
<evidence type="ECO:0000256" key="5">
    <source>
        <dbReference type="ARBA" id="ARBA00022475"/>
    </source>
</evidence>
<dbReference type="PROSITE" id="PS50031">
    <property type="entry name" value="EH"/>
    <property type="match status" value="2"/>
</dbReference>
<feature type="coiled-coil region" evidence="15">
    <location>
        <begin position="287"/>
        <end position="317"/>
    </location>
</feature>
<name>A0ABR2WZI7_9FUNG</name>
<evidence type="ECO:0000256" key="12">
    <source>
        <dbReference type="ARBA" id="ARBA00023136"/>
    </source>
</evidence>
<evidence type="ECO:0000256" key="15">
    <source>
        <dbReference type="SAM" id="Coils"/>
    </source>
</evidence>
<feature type="region of interest" description="Disordered" evidence="16">
    <location>
        <begin position="218"/>
        <end position="250"/>
    </location>
</feature>
<evidence type="ECO:0000256" key="6">
    <source>
        <dbReference type="ARBA" id="ARBA00022490"/>
    </source>
</evidence>
<evidence type="ECO:0000313" key="20">
    <source>
        <dbReference type="Proteomes" id="UP001479436"/>
    </source>
</evidence>
<evidence type="ECO:0000256" key="7">
    <source>
        <dbReference type="ARBA" id="ARBA00022583"/>
    </source>
</evidence>
<evidence type="ECO:0000256" key="13">
    <source>
        <dbReference type="ARBA" id="ARBA00023212"/>
    </source>
</evidence>
<feature type="compositionally biased region" description="Polar residues" evidence="16">
    <location>
        <begin position="223"/>
        <end position="240"/>
    </location>
</feature>
<dbReference type="InterPro" id="IPR025604">
    <property type="entry name" value="End3"/>
</dbReference>
<comment type="caution">
    <text evidence="19">The sequence shown here is derived from an EMBL/GenBank/DDBJ whole genome shotgun (WGS) entry which is preliminary data.</text>
</comment>
<keyword evidence="5" id="KW-1003">Cell membrane</keyword>
<dbReference type="InterPro" id="IPR018247">
    <property type="entry name" value="EF_Hand_1_Ca_BS"/>
</dbReference>
<feature type="region of interest" description="Disordered" evidence="16">
    <location>
        <begin position="86"/>
        <end position="109"/>
    </location>
</feature>
<evidence type="ECO:0000256" key="2">
    <source>
        <dbReference type="ARBA" id="ARBA00004134"/>
    </source>
</evidence>
<feature type="domain" description="EH" evidence="17">
    <location>
        <begin position="134"/>
        <end position="222"/>
    </location>
</feature>
<feature type="coiled-coil region" evidence="15">
    <location>
        <begin position="366"/>
        <end position="414"/>
    </location>
</feature>
<dbReference type="InterPro" id="IPR011992">
    <property type="entry name" value="EF-hand-dom_pair"/>
</dbReference>
<keyword evidence="12" id="KW-0472">Membrane</keyword>
<dbReference type="PANTHER" id="PTHR11216">
    <property type="entry name" value="EH DOMAIN"/>
    <property type="match status" value="1"/>
</dbReference>
<keyword evidence="8" id="KW-0677">Repeat</keyword>
<protein>
    <recommendedName>
        <fullName evidence="14">Endocytosis protein 3</fullName>
    </recommendedName>
</protein>
<evidence type="ECO:0000256" key="16">
    <source>
        <dbReference type="SAM" id="MobiDB-lite"/>
    </source>
</evidence>
<keyword evidence="9" id="KW-0967">Endosome</keyword>
<dbReference type="CDD" id="cd00052">
    <property type="entry name" value="EH"/>
    <property type="match status" value="1"/>
</dbReference>
<feature type="domain" description="EF-hand" evidence="18">
    <location>
        <begin position="39"/>
        <end position="74"/>
    </location>
</feature>
<comment type="similarity">
    <text evidence="4">Belongs to the END3 family.</text>
</comment>
<dbReference type="Proteomes" id="UP001479436">
    <property type="component" value="Unassembled WGS sequence"/>
</dbReference>
<sequence length="414" mass="46757">MEFQPGERERFGEIFNSLNPVNGYLSGEQARNVFLESGLNVSILEKIWDLADMDKDGAMTFDEFAVAMKFIYESINGQPLPNSVPSGLLPRSNNLSSPNNSYSGYQNTSVPSPQTYGMGSQGTDAFDWNVPLSDKFAYESIFTKYTDDGQYVAGNHLDELFQSFNLSNDEIYAAWQLVDVKNVQQLNKEQFITFLHIINHLRKGLALPQQCPQRTINGFKLDGNNNSRSLLDTPPQSMNRNKPLDAGRVGSTPSKIAKNAVLAESYLTRVGASSAIGRSSTFTSGSKYKVSDEEEKLQKELAELERSIEEKQKERDLNAKVYSESTNSKVKDQLQALYKFKQLELANKKELVENVDGNSDQTTRQMQLDRRAIDELKMNIRNLKNQKQSLESHINSTQQELEKVLKEIEMQKST</sequence>
<evidence type="ECO:0000256" key="11">
    <source>
        <dbReference type="ARBA" id="ARBA00023054"/>
    </source>
</evidence>
<keyword evidence="13" id="KW-0206">Cytoskeleton</keyword>
<evidence type="ECO:0000256" key="3">
    <source>
        <dbReference type="ARBA" id="ARBA00004413"/>
    </source>
</evidence>
<comment type="subcellular location">
    <subcellularLocation>
        <location evidence="3">Cell membrane</location>
        <topology evidence="3">Peripheral membrane protein</topology>
        <orientation evidence="3">Cytoplasmic side</orientation>
    </subcellularLocation>
    <subcellularLocation>
        <location evidence="2">Cytoplasm</location>
        <location evidence="2">Cytoskeleton</location>
        <location evidence="2">Actin patch</location>
    </subcellularLocation>
    <subcellularLocation>
        <location evidence="1">Endosome membrane</location>
        <topology evidence="1">Peripheral membrane protein</topology>
        <orientation evidence="1">Cytoplasmic side</orientation>
    </subcellularLocation>
</comment>
<evidence type="ECO:0000259" key="17">
    <source>
        <dbReference type="PROSITE" id="PS50031"/>
    </source>
</evidence>
<dbReference type="PANTHER" id="PTHR11216:SF170">
    <property type="entry name" value="DYNAMIN ASSOCIATED PROTEIN 160, ISOFORM D"/>
    <property type="match status" value="1"/>
</dbReference>
<dbReference type="EMBL" id="JASJQH010000119">
    <property type="protein sequence ID" value="KAK9766841.1"/>
    <property type="molecule type" value="Genomic_DNA"/>
</dbReference>
<keyword evidence="7" id="KW-0254">Endocytosis</keyword>
<organism evidence="19 20">
    <name type="scientific">Basidiobolus ranarum</name>
    <dbReference type="NCBI Taxonomy" id="34480"/>
    <lineage>
        <taxon>Eukaryota</taxon>
        <taxon>Fungi</taxon>
        <taxon>Fungi incertae sedis</taxon>
        <taxon>Zoopagomycota</taxon>
        <taxon>Entomophthoromycotina</taxon>
        <taxon>Basidiobolomycetes</taxon>
        <taxon>Basidiobolales</taxon>
        <taxon>Basidiobolaceae</taxon>
        <taxon>Basidiobolus</taxon>
    </lineage>
</organism>
<feature type="domain" description="EH" evidence="17">
    <location>
        <begin position="7"/>
        <end position="95"/>
    </location>
</feature>
<dbReference type="PROSITE" id="PS50222">
    <property type="entry name" value="EF_HAND_2"/>
    <property type="match status" value="1"/>
</dbReference>
<evidence type="ECO:0000256" key="1">
    <source>
        <dbReference type="ARBA" id="ARBA00004125"/>
    </source>
</evidence>
<dbReference type="Gene3D" id="1.10.238.10">
    <property type="entry name" value="EF-hand"/>
    <property type="match status" value="2"/>
</dbReference>
<reference evidence="19 20" key="1">
    <citation type="submission" date="2023-04" db="EMBL/GenBank/DDBJ databases">
        <title>Genome of Basidiobolus ranarum AG-B5.</title>
        <authorList>
            <person name="Stajich J.E."/>
            <person name="Carter-House D."/>
            <person name="Gryganskyi A."/>
        </authorList>
    </citation>
    <scope>NUCLEOTIDE SEQUENCE [LARGE SCALE GENOMIC DNA]</scope>
    <source>
        <strain evidence="19 20">AG-B5</strain>
    </source>
</reference>
<gene>
    <name evidence="19" type="primary">END3</name>
    <name evidence="19" type="ORF">K7432_003773</name>
</gene>
<dbReference type="SUPFAM" id="SSF47473">
    <property type="entry name" value="EF-hand"/>
    <property type="match status" value="2"/>
</dbReference>
<keyword evidence="20" id="KW-1185">Reference proteome</keyword>
<evidence type="ECO:0000256" key="4">
    <source>
        <dbReference type="ARBA" id="ARBA00009909"/>
    </source>
</evidence>
<accession>A0ABR2WZI7</accession>
<dbReference type="InterPro" id="IPR000261">
    <property type="entry name" value="EH_dom"/>
</dbReference>
<dbReference type="SMART" id="SM00054">
    <property type="entry name" value="EFh"/>
    <property type="match status" value="2"/>
</dbReference>
<dbReference type="Pfam" id="PF12763">
    <property type="entry name" value="EH"/>
    <property type="match status" value="2"/>
</dbReference>
<keyword evidence="6" id="KW-0963">Cytoplasm</keyword>
<evidence type="ECO:0000256" key="14">
    <source>
        <dbReference type="ARBA" id="ARBA00029684"/>
    </source>
</evidence>
<dbReference type="InterPro" id="IPR002048">
    <property type="entry name" value="EF_hand_dom"/>
</dbReference>
<evidence type="ECO:0000313" key="19">
    <source>
        <dbReference type="EMBL" id="KAK9766841.1"/>
    </source>
</evidence>
<feature type="compositionally biased region" description="Low complexity" evidence="16">
    <location>
        <begin position="86"/>
        <end position="105"/>
    </location>
</feature>
<evidence type="ECO:0000256" key="10">
    <source>
        <dbReference type="ARBA" id="ARBA00022837"/>
    </source>
</evidence>
<dbReference type="PROSITE" id="PS00018">
    <property type="entry name" value="EF_HAND_1"/>
    <property type="match status" value="1"/>
</dbReference>